<protein>
    <submittedName>
        <fullName evidence="2">Uncharacterized protein</fullName>
    </submittedName>
</protein>
<feature type="compositionally biased region" description="Polar residues" evidence="1">
    <location>
        <begin position="70"/>
        <end position="82"/>
    </location>
</feature>
<proteinExistence type="predicted"/>
<evidence type="ECO:0000313" key="2">
    <source>
        <dbReference type="EMBL" id="KIK25874.1"/>
    </source>
</evidence>
<evidence type="ECO:0000313" key="3">
    <source>
        <dbReference type="Proteomes" id="UP000054018"/>
    </source>
</evidence>
<sequence>MVPASWPFNPYYGLWRSLSLHRTARTDAPIGAGRSEDKGGMIGSRYQRRRHAAPVLTGIDPQNGVHHHTTSSSVIIDESTSTPHRVYRQVARHVNRPTNEGSELAMWPSNDRTPYETLHG</sequence>
<reference evidence="2 3" key="1">
    <citation type="submission" date="2014-04" db="EMBL/GenBank/DDBJ databases">
        <authorList>
            <consortium name="DOE Joint Genome Institute"/>
            <person name="Kuo A."/>
            <person name="Kohler A."/>
            <person name="Costa M.D."/>
            <person name="Nagy L.G."/>
            <person name="Floudas D."/>
            <person name="Copeland A."/>
            <person name="Barry K.W."/>
            <person name="Cichocki N."/>
            <person name="Veneault-Fourrey C."/>
            <person name="LaButti K."/>
            <person name="Lindquist E.A."/>
            <person name="Lipzen A."/>
            <person name="Lundell T."/>
            <person name="Morin E."/>
            <person name="Murat C."/>
            <person name="Sun H."/>
            <person name="Tunlid A."/>
            <person name="Henrissat B."/>
            <person name="Grigoriev I.V."/>
            <person name="Hibbett D.S."/>
            <person name="Martin F."/>
            <person name="Nordberg H.P."/>
            <person name="Cantor M.N."/>
            <person name="Hua S.X."/>
        </authorList>
    </citation>
    <scope>NUCLEOTIDE SEQUENCE [LARGE SCALE GENOMIC DNA]</scope>
    <source>
        <strain evidence="2 3">441</strain>
    </source>
</reference>
<reference evidence="3" key="2">
    <citation type="submission" date="2015-01" db="EMBL/GenBank/DDBJ databases">
        <title>Evolutionary Origins and Diversification of the Mycorrhizal Mutualists.</title>
        <authorList>
            <consortium name="DOE Joint Genome Institute"/>
            <consortium name="Mycorrhizal Genomics Consortium"/>
            <person name="Kohler A."/>
            <person name="Kuo A."/>
            <person name="Nagy L.G."/>
            <person name="Floudas D."/>
            <person name="Copeland A."/>
            <person name="Barry K.W."/>
            <person name="Cichocki N."/>
            <person name="Veneault-Fourrey C."/>
            <person name="LaButti K."/>
            <person name="Lindquist E.A."/>
            <person name="Lipzen A."/>
            <person name="Lundell T."/>
            <person name="Morin E."/>
            <person name="Murat C."/>
            <person name="Riley R."/>
            <person name="Ohm R."/>
            <person name="Sun H."/>
            <person name="Tunlid A."/>
            <person name="Henrissat B."/>
            <person name="Grigoriev I.V."/>
            <person name="Hibbett D.S."/>
            <person name="Martin F."/>
        </authorList>
    </citation>
    <scope>NUCLEOTIDE SEQUENCE [LARGE SCALE GENOMIC DNA]</scope>
    <source>
        <strain evidence="3">441</strain>
    </source>
</reference>
<dbReference type="AlphaFoldDB" id="A0A0C9ZIS3"/>
<feature type="region of interest" description="Disordered" evidence="1">
    <location>
        <begin position="55"/>
        <end position="82"/>
    </location>
</feature>
<feature type="region of interest" description="Disordered" evidence="1">
    <location>
        <begin position="94"/>
        <end position="120"/>
    </location>
</feature>
<accession>A0A0C9ZIS3</accession>
<keyword evidence="3" id="KW-1185">Reference proteome</keyword>
<gene>
    <name evidence="2" type="ORF">PISMIDRAFT_326911</name>
</gene>
<organism evidence="2 3">
    <name type="scientific">Pisolithus microcarpus 441</name>
    <dbReference type="NCBI Taxonomy" id="765257"/>
    <lineage>
        <taxon>Eukaryota</taxon>
        <taxon>Fungi</taxon>
        <taxon>Dikarya</taxon>
        <taxon>Basidiomycota</taxon>
        <taxon>Agaricomycotina</taxon>
        <taxon>Agaricomycetes</taxon>
        <taxon>Agaricomycetidae</taxon>
        <taxon>Boletales</taxon>
        <taxon>Sclerodermatineae</taxon>
        <taxon>Pisolithaceae</taxon>
        <taxon>Pisolithus</taxon>
    </lineage>
</organism>
<dbReference type="HOGENOM" id="CLU_2050545_0_0_1"/>
<dbReference type="EMBL" id="KN833705">
    <property type="protein sequence ID" value="KIK25874.1"/>
    <property type="molecule type" value="Genomic_DNA"/>
</dbReference>
<name>A0A0C9ZIS3_9AGAM</name>
<dbReference type="Proteomes" id="UP000054018">
    <property type="component" value="Unassembled WGS sequence"/>
</dbReference>
<evidence type="ECO:0000256" key="1">
    <source>
        <dbReference type="SAM" id="MobiDB-lite"/>
    </source>
</evidence>